<dbReference type="SUPFAM" id="SSF48452">
    <property type="entry name" value="TPR-like"/>
    <property type="match status" value="1"/>
</dbReference>
<reference evidence="1 2" key="1">
    <citation type="submission" date="2024-09" db="EMBL/GenBank/DDBJ databases">
        <authorList>
            <person name="Sun Q."/>
            <person name="Mori K."/>
        </authorList>
    </citation>
    <scope>NUCLEOTIDE SEQUENCE [LARGE SCALE GENOMIC DNA]</scope>
    <source>
        <strain evidence="1 2">KCTC 23315</strain>
    </source>
</reference>
<dbReference type="SMART" id="SM00028">
    <property type="entry name" value="TPR"/>
    <property type="match status" value="3"/>
</dbReference>
<dbReference type="RefSeq" id="WP_377239256.1">
    <property type="nucleotide sequence ID" value="NZ_JBHLXP010000001.1"/>
</dbReference>
<comment type="caution">
    <text evidence="1">The sequence shown here is derived from an EMBL/GenBank/DDBJ whole genome shotgun (WGS) entry which is preliminary data.</text>
</comment>
<dbReference type="Proteomes" id="UP001589813">
    <property type="component" value="Unassembled WGS sequence"/>
</dbReference>
<evidence type="ECO:0000313" key="2">
    <source>
        <dbReference type="Proteomes" id="UP001589813"/>
    </source>
</evidence>
<evidence type="ECO:0000313" key="1">
    <source>
        <dbReference type="EMBL" id="MFC0046701.1"/>
    </source>
</evidence>
<dbReference type="EMBL" id="JBHLXP010000001">
    <property type="protein sequence ID" value="MFC0046701.1"/>
    <property type="molecule type" value="Genomic_DNA"/>
</dbReference>
<keyword evidence="2" id="KW-1185">Reference proteome</keyword>
<dbReference type="Gene3D" id="1.25.40.10">
    <property type="entry name" value="Tetratricopeptide repeat domain"/>
    <property type="match status" value="1"/>
</dbReference>
<protein>
    <submittedName>
        <fullName evidence="1">Tetratricopeptide repeat protein</fullName>
    </submittedName>
</protein>
<organism evidence="1 2">
    <name type="scientific">Rheinheimera tilapiae</name>
    <dbReference type="NCBI Taxonomy" id="875043"/>
    <lineage>
        <taxon>Bacteria</taxon>
        <taxon>Pseudomonadati</taxon>
        <taxon>Pseudomonadota</taxon>
        <taxon>Gammaproteobacteria</taxon>
        <taxon>Chromatiales</taxon>
        <taxon>Chromatiaceae</taxon>
        <taxon>Rheinheimera</taxon>
    </lineage>
</organism>
<gene>
    <name evidence="1" type="ORF">ACFFJP_00195</name>
</gene>
<dbReference type="InterPro" id="IPR011990">
    <property type="entry name" value="TPR-like_helical_dom_sf"/>
</dbReference>
<accession>A0ABV6B749</accession>
<dbReference type="InterPro" id="IPR019734">
    <property type="entry name" value="TPR_rpt"/>
</dbReference>
<name>A0ABV6B749_9GAMM</name>
<dbReference type="Pfam" id="PF13432">
    <property type="entry name" value="TPR_16"/>
    <property type="match status" value="1"/>
</dbReference>
<dbReference type="Pfam" id="PF14559">
    <property type="entry name" value="TPR_19"/>
    <property type="match status" value="1"/>
</dbReference>
<proteinExistence type="predicted"/>
<sequence>MSVINQMLRDLDKRQARPATLAGPALHNTSSSRRWFWWLLLLPVLWFSAQWLSKDGTAVTPAAAPVPATQPAAEATTPVTAEVTTATSPLAVQATEIVAAKPEVPAQAQAVPAAPAVHTTDTQQAVTPAPVVEITAPAVATMTEAESDSADAFALSAETEAFLQDAETLPAPEPVKKAQMSVTRTDPAQDGPQQLRALAMQAQAAGRFAEAETAWLQLSRQQPQQTESYEALAQLYLQQQQPQRLASLLQQAQQQQLQSPALQWAQIQLLASSAQWQALLGALTPELQQQYPQQALALEAHAAQQLGQTDRALQVYQRWTERSPQDSRAWLGLATSLDQSGQWPQAQQAYQQALQLGGLTDASRQFIQQRLQQNTQS</sequence>